<organism evidence="1">
    <name type="scientific">uncultured Caudovirales phage</name>
    <dbReference type="NCBI Taxonomy" id="2100421"/>
    <lineage>
        <taxon>Viruses</taxon>
        <taxon>Duplodnaviria</taxon>
        <taxon>Heunggongvirae</taxon>
        <taxon>Uroviricota</taxon>
        <taxon>Caudoviricetes</taxon>
        <taxon>Peduoviridae</taxon>
        <taxon>Maltschvirus</taxon>
        <taxon>Maltschvirus maltsch</taxon>
    </lineage>
</organism>
<reference evidence="1" key="1">
    <citation type="submission" date="2020-05" db="EMBL/GenBank/DDBJ databases">
        <authorList>
            <person name="Chiriac C."/>
            <person name="Salcher M."/>
            <person name="Ghai R."/>
            <person name="Kavagutti S V."/>
        </authorList>
    </citation>
    <scope>NUCLEOTIDE SEQUENCE</scope>
</reference>
<gene>
    <name evidence="1" type="ORF">UFOVP1620_43</name>
</gene>
<accession>A0A6J5SZN2</accession>
<protein>
    <submittedName>
        <fullName evidence="1">Uncharacterized protein</fullName>
    </submittedName>
</protein>
<dbReference type="EMBL" id="LR797487">
    <property type="protein sequence ID" value="CAB4220131.1"/>
    <property type="molecule type" value="Genomic_DNA"/>
</dbReference>
<sequence length="64" mass="7369">MAIKENYIEYVRDLLIRMIDHVQSADAPNTKFQHGIYDARTTALINHMLETLADAILEDEPPRS</sequence>
<name>A0A6J5SZN2_9CAUD</name>
<evidence type="ECO:0000313" key="1">
    <source>
        <dbReference type="EMBL" id="CAB4220131.1"/>
    </source>
</evidence>
<proteinExistence type="predicted"/>